<keyword evidence="1" id="KW-0489">Methyltransferase</keyword>
<name>A0A975GWY5_9CAUL</name>
<dbReference type="EMBL" id="CP062222">
    <property type="protein sequence ID" value="QTC92319.1"/>
    <property type="molecule type" value="Genomic_DNA"/>
</dbReference>
<sequence>MIALLKTPLQRLRQSWRNRNIFVEARTATRLARLEHKFDIHQREMRLILRNALLPDQSALETPSRIPPGKPLRNVFPMSSACRQEYFEQPWFAYWMQRIGVRPAYHRKQWEFAYIIQALWERDQLRPGSRGLGFGVGREPLSALFAHYGCAIVGTDMAHESAHSAGWTRSVEHAASLEGLRRPDICDDQTFALNVSFQVCDMNAIDQNLKGFDFCWSACAFEHLGSIDLGLDFVENSLATLKPGGWAIHTTELNLSSNTDTLDHETTVLFRRRDFERLARRLEEKGHRVAPLDFTAGDRPMDQFIDVPPYHSEPSLVLALQGYATTSFGLIVQKAA</sequence>
<dbReference type="GO" id="GO:0008168">
    <property type="term" value="F:methyltransferase activity"/>
    <property type="evidence" value="ECO:0007669"/>
    <property type="project" value="UniProtKB-KW"/>
</dbReference>
<evidence type="ECO:0000313" key="2">
    <source>
        <dbReference type="Proteomes" id="UP000663918"/>
    </source>
</evidence>
<dbReference type="CDD" id="cd02440">
    <property type="entry name" value="AdoMet_MTases"/>
    <property type="match status" value="1"/>
</dbReference>
<gene>
    <name evidence="1" type="ORF">IFJ75_05345</name>
</gene>
<protein>
    <submittedName>
        <fullName evidence="1">Class I SAM-dependent methyltransferase</fullName>
    </submittedName>
</protein>
<reference evidence="1" key="1">
    <citation type="submission" date="2020-09" db="EMBL/GenBank/DDBJ databases">
        <title>Brevundimonas sp. LVF2 isolated from a puddle in Goettingen, Germany.</title>
        <authorList>
            <person name="Friedrich I."/>
            <person name="Klassen A."/>
            <person name="Hannes N."/>
            <person name="Schneider D."/>
            <person name="Hertel R."/>
            <person name="Daniel R."/>
        </authorList>
    </citation>
    <scope>NUCLEOTIDE SEQUENCE</scope>
    <source>
        <strain evidence="1">LVF2</strain>
    </source>
</reference>
<dbReference type="Proteomes" id="UP000663918">
    <property type="component" value="Chromosome"/>
</dbReference>
<keyword evidence="1" id="KW-0808">Transferase</keyword>
<evidence type="ECO:0000313" key="1">
    <source>
        <dbReference type="EMBL" id="QTC92319.1"/>
    </source>
</evidence>
<proteinExistence type="predicted"/>
<organism evidence="1 2">
    <name type="scientific">Brevundimonas goettingensis</name>
    <dbReference type="NCBI Taxonomy" id="2774190"/>
    <lineage>
        <taxon>Bacteria</taxon>
        <taxon>Pseudomonadati</taxon>
        <taxon>Pseudomonadota</taxon>
        <taxon>Alphaproteobacteria</taxon>
        <taxon>Caulobacterales</taxon>
        <taxon>Caulobacteraceae</taxon>
        <taxon>Brevundimonas</taxon>
    </lineage>
</organism>
<dbReference type="KEGG" id="bgoe:IFJ75_05345"/>
<dbReference type="RefSeq" id="WP_207931602.1">
    <property type="nucleotide sequence ID" value="NZ_CP062222.1"/>
</dbReference>
<accession>A0A975GWY5</accession>
<dbReference type="InterPro" id="IPR029063">
    <property type="entry name" value="SAM-dependent_MTases_sf"/>
</dbReference>
<keyword evidence="2" id="KW-1185">Reference proteome</keyword>
<dbReference type="AlphaFoldDB" id="A0A975GWY5"/>
<dbReference type="GO" id="GO:0032259">
    <property type="term" value="P:methylation"/>
    <property type="evidence" value="ECO:0007669"/>
    <property type="project" value="UniProtKB-KW"/>
</dbReference>
<dbReference type="Gene3D" id="3.40.50.150">
    <property type="entry name" value="Vaccinia Virus protein VP39"/>
    <property type="match status" value="1"/>
</dbReference>
<dbReference type="SUPFAM" id="SSF53335">
    <property type="entry name" value="S-adenosyl-L-methionine-dependent methyltransferases"/>
    <property type="match status" value="1"/>
</dbReference>